<dbReference type="SUPFAM" id="SSF56784">
    <property type="entry name" value="HAD-like"/>
    <property type="match status" value="1"/>
</dbReference>
<proteinExistence type="predicted"/>
<protein>
    <submittedName>
        <fullName evidence="6">UbiA family prenyltransferase</fullName>
    </submittedName>
</protein>
<organism evidence="6 7">
    <name type="scientific">Nocardioides oceani</name>
    <dbReference type="NCBI Taxonomy" id="3058369"/>
    <lineage>
        <taxon>Bacteria</taxon>
        <taxon>Bacillati</taxon>
        <taxon>Actinomycetota</taxon>
        <taxon>Actinomycetes</taxon>
        <taxon>Propionibacteriales</taxon>
        <taxon>Nocardioidaceae</taxon>
        <taxon>Nocardioides</taxon>
    </lineage>
</organism>
<dbReference type="CDD" id="cd13963">
    <property type="entry name" value="PT_UbiA_2"/>
    <property type="match status" value="1"/>
</dbReference>
<feature type="transmembrane region" description="Helical" evidence="5">
    <location>
        <begin position="354"/>
        <end position="372"/>
    </location>
</feature>
<gene>
    <name evidence="6" type="ORF">QWY28_06995</name>
</gene>
<keyword evidence="3 5" id="KW-1133">Transmembrane helix</keyword>
<dbReference type="Proteomes" id="UP001168620">
    <property type="component" value="Unassembled WGS sequence"/>
</dbReference>
<evidence type="ECO:0000256" key="2">
    <source>
        <dbReference type="ARBA" id="ARBA00022692"/>
    </source>
</evidence>
<evidence type="ECO:0000313" key="6">
    <source>
        <dbReference type="EMBL" id="MDN4172681.1"/>
    </source>
</evidence>
<comment type="subcellular location">
    <subcellularLocation>
        <location evidence="1">Membrane</location>
        <topology evidence="1">Multi-pass membrane protein</topology>
    </subcellularLocation>
</comment>
<evidence type="ECO:0000256" key="3">
    <source>
        <dbReference type="ARBA" id="ARBA00022989"/>
    </source>
</evidence>
<dbReference type="InterPro" id="IPR050475">
    <property type="entry name" value="Prenyltransferase_related"/>
</dbReference>
<evidence type="ECO:0000256" key="4">
    <source>
        <dbReference type="ARBA" id="ARBA00023136"/>
    </source>
</evidence>
<feature type="transmembrane region" description="Helical" evidence="5">
    <location>
        <begin position="274"/>
        <end position="294"/>
    </location>
</feature>
<dbReference type="Pfam" id="PF01040">
    <property type="entry name" value="UbiA"/>
    <property type="match status" value="1"/>
</dbReference>
<feature type="transmembrane region" description="Helical" evidence="5">
    <location>
        <begin position="232"/>
        <end position="254"/>
    </location>
</feature>
<dbReference type="Gene3D" id="3.40.50.1000">
    <property type="entry name" value="HAD superfamily/HAD-like"/>
    <property type="match status" value="1"/>
</dbReference>
<reference evidence="6" key="1">
    <citation type="submission" date="2023-06" db="EMBL/GenBank/DDBJ databases">
        <title>Draft genome sequence of Nocardioides sp. SOB77.</title>
        <authorList>
            <person name="Zhang G."/>
        </authorList>
    </citation>
    <scope>NUCLEOTIDE SEQUENCE</scope>
    <source>
        <strain evidence="6">SOB77</strain>
    </source>
</reference>
<dbReference type="RefSeq" id="WP_300951598.1">
    <property type="nucleotide sequence ID" value="NZ_JAUHJQ010000002.1"/>
</dbReference>
<dbReference type="InterPro" id="IPR036412">
    <property type="entry name" value="HAD-like_sf"/>
</dbReference>
<dbReference type="InterPro" id="IPR023214">
    <property type="entry name" value="HAD_sf"/>
</dbReference>
<dbReference type="NCBIfam" id="NF006088">
    <property type="entry name" value="PRK08238.1"/>
    <property type="match status" value="1"/>
</dbReference>
<dbReference type="InterPro" id="IPR044878">
    <property type="entry name" value="UbiA_sf"/>
</dbReference>
<dbReference type="PANTHER" id="PTHR42723:SF1">
    <property type="entry name" value="CHLOROPHYLL SYNTHASE, CHLOROPLASTIC"/>
    <property type="match status" value="1"/>
</dbReference>
<dbReference type="Gene3D" id="1.10.357.140">
    <property type="entry name" value="UbiA prenyltransferase"/>
    <property type="match status" value="1"/>
</dbReference>
<dbReference type="Pfam" id="PF12710">
    <property type="entry name" value="HAD"/>
    <property type="match status" value="1"/>
</dbReference>
<sequence>MSQPFDPLTAPGEPAGRLDIPLVVDLDGTLMANDMLWETASRFLSQHPGRAHWLVRWAAQGKAHLKKELWAAAPVRVERLKYHAELVDWLREERARGRTLVLASASHGDAARAVADHLDLFDVVLGSDGRRNLRSDVKAQALLDLFDGGPFEYVGNSRHDLDVWRHATTAHLVSARRSLAARAASSSTVGRTFPTPPGLVRNWVRALRPHQWVKNLLVFLPLLASHRVGEPAALASTVMAFVAFCMAASSVYLLNDIADVEHDRIHPTKRARPFAAGTIGLGSGWIVWPLLALAGLALGLAVSVPFCLVLLVYLLVTAAYSFALKRQPVVDVLTLAGLYTIRIVAGGAAVGVELSVWLLGFSGFFFLSLALVKRVSELYKTRESQLAPNGRGYESQDLELLSSYGVATSVASVLVFTLFVDDPGTAQLYRHPQLLWFAVPVLLWWLMRVWLLAHRGQMDEDPILFAIKDRRSVICAGSIVAIFLVATLYPG</sequence>
<keyword evidence="4 5" id="KW-0472">Membrane</keyword>
<feature type="transmembrane region" description="Helical" evidence="5">
    <location>
        <begin position="432"/>
        <end position="451"/>
    </location>
</feature>
<dbReference type="InterPro" id="IPR000537">
    <property type="entry name" value="UbiA_prenyltransferase"/>
</dbReference>
<feature type="transmembrane region" description="Helical" evidence="5">
    <location>
        <begin position="401"/>
        <end position="420"/>
    </location>
</feature>
<keyword evidence="7" id="KW-1185">Reference proteome</keyword>
<evidence type="ECO:0000313" key="7">
    <source>
        <dbReference type="Proteomes" id="UP001168620"/>
    </source>
</evidence>
<evidence type="ECO:0000256" key="1">
    <source>
        <dbReference type="ARBA" id="ARBA00004141"/>
    </source>
</evidence>
<feature type="transmembrane region" description="Helical" evidence="5">
    <location>
        <begin position="300"/>
        <end position="322"/>
    </location>
</feature>
<dbReference type="PANTHER" id="PTHR42723">
    <property type="entry name" value="CHLOROPHYLL SYNTHASE"/>
    <property type="match status" value="1"/>
</dbReference>
<comment type="caution">
    <text evidence="6">The sequence shown here is derived from an EMBL/GenBank/DDBJ whole genome shotgun (WGS) entry which is preliminary data.</text>
</comment>
<dbReference type="EMBL" id="JAUHJQ010000002">
    <property type="protein sequence ID" value="MDN4172681.1"/>
    <property type="molecule type" value="Genomic_DNA"/>
</dbReference>
<evidence type="ECO:0000256" key="5">
    <source>
        <dbReference type="SAM" id="Phobius"/>
    </source>
</evidence>
<keyword evidence="2 5" id="KW-0812">Transmembrane</keyword>
<name>A0ABT8FDC0_9ACTN</name>
<feature type="transmembrane region" description="Helical" evidence="5">
    <location>
        <begin position="472"/>
        <end position="489"/>
    </location>
</feature>
<accession>A0ABT8FDC0</accession>
<feature type="transmembrane region" description="Helical" evidence="5">
    <location>
        <begin position="329"/>
        <end position="348"/>
    </location>
</feature>